<dbReference type="AlphaFoldDB" id="A0A2P2R1Y0"/>
<organism evidence="2">
    <name type="scientific">Rhizophora mucronata</name>
    <name type="common">Asiatic mangrove</name>
    <dbReference type="NCBI Taxonomy" id="61149"/>
    <lineage>
        <taxon>Eukaryota</taxon>
        <taxon>Viridiplantae</taxon>
        <taxon>Streptophyta</taxon>
        <taxon>Embryophyta</taxon>
        <taxon>Tracheophyta</taxon>
        <taxon>Spermatophyta</taxon>
        <taxon>Magnoliopsida</taxon>
        <taxon>eudicotyledons</taxon>
        <taxon>Gunneridae</taxon>
        <taxon>Pentapetalae</taxon>
        <taxon>rosids</taxon>
        <taxon>fabids</taxon>
        <taxon>Malpighiales</taxon>
        <taxon>Rhizophoraceae</taxon>
        <taxon>Rhizophora</taxon>
    </lineage>
</organism>
<proteinExistence type="predicted"/>
<keyword evidence="1" id="KW-1133">Transmembrane helix</keyword>
<evidence type="ECO:0000313" key="2">
    <source>
        <dbReference type="EMBL" id="MBX73181.1"/>
    </source>
</evidence>
<dbReference type="EMBL" id="GGEC01092697">
    <property type="protein sequence ID" value="MBX73181.1"/>
    <property type="molecule type" value="Transcribed_RNA"/>
</dbReference>
<name>A0A2P2R1Y0_RHIMU</name>
<evidence type="ECO:0000256" key="1">
    <source>
        <dbReference type="SAM" id="Phobius"/>
    </source>
</evidence>
<sequence length="52" mass="6398">MLRYQFSFCFFRCLIYNCFFSQMCTLALSFFFFLIEFCVVNLVLLYLICYVL</sequence>
<reference evidence="2" key="1">
    <citation type="submission" date="2018-02" db="EMBL/GenBank/DDBJ databases">
        <title>Rhizophora mucronata_Transcriptome.</title>
        <authorList>
            <person name="Meera S.P."/>
            <person name="Sreeshan A."/>
            <person name="Augustine A."/>
        </authorList>
    </citation>
    <scope>NUCLEOTIDE SEQUENCE</scope>
    <source>
        <tissue evidence="2">Leaf</tissue>
    </source>
</reference>
<keyword evidence="1" id="KW-0812">Transmembrane</keyword>
<keyword evidence="1" id="KW-0472">Membrane</keyword>
<accession>A0A2P2R1Y0</accession>
<protein>
    <submittedName>
        <fullName evidence="2">Uncharacterized protein</fullName>
    </submittedName>
</protein>
<feature type="transmembrane region" description="Helical" evidence="1">
    <location>
        <begin position="30"/>
        <end position="51"/>
    </location>
</feature>